<gene>
    <name evidence="2" type="ORF">LOD99_12761</name>
</gene>
<feature type="coiled-coil region" evidence="1">
    <location>
        <begin position="94"/>
        <end position="209"/>
    </location>
</feature>
<evidence type="ECO:0000256" key="1">
    <source>
        <dbReference type="SAM" id="Coils"/>
    </source>
</evidence>
<dbReference type="AlphaFoldDB" id="A0AAV7JDU5"/>
<dbReference type="Proteomes" id="UP001165289">
    <property type="component" value="Unassembled WGS sequence"/>
</dbReference>
<evidence type="ECO:0000313" key="2">
    <source>
        <dbReference type="EMBL" id="KAI6646640.1"/>
    </source>
</evidence>
<sequence length="396" mass="46280">MQSVQLEVCTQEILRLTAIIDSYEKEVSEHYQDQVNTLNRTIREIKVQKKLVENEKAELILRLEELDEFIPPQEITGLGEDKNMLAAKYLGRNYMQLLDNLVSLEIELIEAKKREESTRSKFTEHLEGKEIMLLEMIDKESSLKEEITDLEKEGKTLSERYETLTQECGHVAQEKELFKQRLQTRDVELDDLKGKAIEGEEERNKLSSEIESLNDWKRKESLAQDHARRLQEKASSLFIRSDSKHRRESSARIIQQYWSMHRTKKRQNSFVNDYNWAVGMVQEGFDKYQTDIELINKSATQTFSADDSIEAIVKSDASSQTEELVLINLLQELKEREELSWAVDTIQQGFEKFSRDNKLIQDQEGVEGQEGEFLGIRRYLTVGQAMKIYKQNEPED</sequence>
<accession>A0AAV7JDU5</accession>
<protein>
    <submittedName>
        <fullName evidence="2">Uncharacterized protein</fullName>
    </submittedName>
</protein>
<keyword evidence="3" id="KW-1185">Reference proteome</keyword>
<name>A0AAV7JDU5_9METZ</name>
<evidence type="ECO:0000313" key="3">
    <source>
        <dbReference type="Proteomes" id="UP001165289"/>
    </source>
</evidence>
<proteinExistence type="predicted"/>
<reference evidence="2 3" key="1">
    <citation type="journal article" date="2023" name="BMC Biol.">
        <title>The compact genome of the sponge Oopsacas minuta (Hexactinellida) is lacking key metazoan core genes.</title>
        <authorList>
            <person name="Santini S."/>
            <person name="Schenkelaars Q."/>
            <person name="Jourda C."/>
            <person name="Duchesne M."/>
            <person name="Belahbib H."/>
            <person name="Rocher C."/>
            <person name="Selva M."/>
            <person name="Riesgo A."/>
            <person name="Vervoort M."/>
            <person name="Leys S.P."/>
            <person name="Kodjabachian L."/>
            <person name="Le Bivic A."/>
            <person name="Borchiellini C."/>
            <person name="Claverie J.M."/>
            <person name="Renard E."/>
        </authorList>
    </citation>
    <scope>NUCLEOTIDE SEQUENCE [LARGE SCALE GENOMIC DNA]</scope>
    <source>
        <strain evidence="2">SPO-2</strain>
    </source>
</reference>
<feature type="coiled-coil region" evidence="1">
    <location>
        <begin position="6"/>
        <end position="62"/>
    </location>
</feature>
<comment type="caution">
    <text evidence="2">The sequence shown here is derived from an EMBL/GenBank/DDBJ whole genome shotgun (WGS) entry which is preliminary data.</text>
</comment>
<dbReference type="EMBL" id="JAKMXF010000354">
    <property type="protein sequence ID" value="KAI6646640.1"/>
    <property type="molecule type" value="Genomic_DNA"/>
</dbReference>
<organism evidence="2 3">
    <name type="scientific">Oopsacas minuta</name>
    <dbReference type="NCBI Taxonomy" id="111878"/>
    <lineage>
        <taxon>Eukaryota</taxon>
        <taxon>Metazoa</taxon>
        <taxon>Porifera</taxon>
        <taxon>Hexactinellida</taxon>
        <taxon>Hexasterophora</taxon>
        <taxon>Lyssacinosida</taxon>
        <taxon>Leucopsacidae</taxon>
        <taxon>Oopsacas</taxon>
    </lineage>
</organism>
<keyword evidence="1" id="KW-0175">Coiled coil</keyword>